<organism evidence="2 3">
    <name type="scientific">Chlorella sorokiniana</name>
    <name type="common">Freshwater green alga</name>
    <dbReference type="NCBI Taxonomy" id="3076"/>
    <lineage>
        <taxon>Eukaryota</taxon>
        <taxon>Viridiplantae</taxon>
        <taxon>Chlorophyta</taxon>
        <taxon>core chlorophytes</taxon>
        <taxon>Trebouxiophyceae</taxon>
        <taxon>Chlorellales</taxon>
        <taxon>Chlorellaceae</taxon>
        <taxon>Chlorella clade</taxon>
        <taxon>Chlorella</taxon>
    </lineage>
</organism>
<dbReference type="PANTHER" id="PTHR42886:SF53">
    <property type="entry name" value="ALPHA_BETA-HYDROLASES SUPERFAMILY PROTEIN"/>
    <property type="match status" value="1"/>
</dbReference>
<reference evidence="2 3" key="1">
    <citation type="journal article" date="2018" name="Plant J.">
        <title>Genome sequences of Chlorella sorokiniana UTEX 1602 and Micractinium conductrix SAG 241.80: implications to maltose excretion by a green alga.</title>
        <authorList>
            <person name="Arriola M.B."/>
            <person name="Velmurugan N."/>
            <person name="Zhang Y."/>
            <person name="Plunkett M.H."/>
            <person name="Hondzo H."/>
            <person name="Barney B.M."/>
        </authorList>
    </citation>
    <scope>NUCLEOTIDE SEQUENCE [LARGE SCALE GENOMIC DNA]</scope>
    <source>
        <strain evidence="3">UTEX 1602</strain>
    </source>
</reference>
<evidence type="ECO:0000259" key="1">
    <source>
        <dbReference type="Pfam" id="PF12146"/>
    </source>
</evidence>
<gene>
    <name evidence="2" type="ORF">C2E21_9132</name>
</gene>
<sequence>MAAAPAEASAAAAEERELSFVNPQGERLVGKLLDTGSEDVVILCHGYVANSAMCQFPLVAAELAEAGLSSFRFDHACAIRSRSERKGPFLMGNHEDEVADMAAAVAFMRSIGKRVVCLLGHSKGGINAVMFAARHHDVPKVINLAGRFRTREGTLQRFGADILERLARDKAIPRREPWGEWEMTEEDFLNRCNLPMEEMARSVPPTVCMLCLHGTADTTIPYADSELCASLVPNSRLILVEGADHNFSGEAAGRAMARHVVNFALPAAERSSEVQAFMESVHLGRQINELLPLRPGGGGGGGAFAPALPQRDSATLSRLVVPPSWPSKASQHAYDNVTLAAAQQVWAFLRSRASTENPGASMTNLQTMPFLEEDGHDYVQLDAALVAGHTLYVGESKRMLDETNILEFDFKLTKIRRALRSSISPGLAAALEGVSHAKLFLAGEGVRAGLPDEVLAQKAAAAGMSLVLPSGQGLGYVGSAPAPAIEL</sequence>
<dbReference type="OrthoDB" id="9988524at2759"/>
<dbReference type="STRING" id="3076.A0A2P6TC47"/>
<protein>
    <submittedName>
        <fullName evidence="2">Alpha beta-Hydrolases superfamily</fullName>
    </submittedName>
</protein>
<dbReference type="Proteomes" id="UP000239899">
    <property type="component" value="Unassembled WGS sequence"/>
</dbReference>
<dbReference type="PANTHER" id="PTHR42886">
    <property type="entry name" value="RE40534P-RELATED"/>
    <property type="match status" value="1"/>
</dbReference>
<name>A0A2P6TC47_CHLSO</name>
<dbReference type="AlphaFoldDB" id="A0A2P6TC47"/>
<evidence type="ECO:0000313" key="2">
    <source>
        <dbReference type="EMBL" id="PRW20209.1"/>
    </source>
</evidence>
<dbReference type="EMBL" id="LHPG02000025">
    <property type="protein sequence ID" value="PRW20209.1"/>
    <property type="molecule type" value="Genomic_DNA"/>
</dbReference>
<dbReference type="InterPro" id="IPR029058">
    <property type="entry name" value="AB_hydrolase_fold"/>
</dbReference>
<proteinExistence type="predicted"/>
<feature type="domain" description="Serine aminopeptidase S33" evidence="1">
    <location>
        <begin position="39"/>
        <end position="172"/>
    </location>
</feature>
<keyword evidence="3" id="KW-1185">Reference proteome</keyword>
<comment type="caution">
    <text evidence="2">The sequence shown here is derived from an EMBL/GenBank/DDBJ whole genome shotgun (WGS) entry which is preliminary data.</text>
</comment>
<evidence type="ECO:0000313" key="3">
    <source>
        <dbReference type="Proteomes" id="UP000239899"/>
    </source>
</evidence>
<dbReference type="GO" id="GO:0016787">
    <property type="term" value="F:hydrolase activity"/>
    <property type="evidence" value="ECO:0007669"/>
    <property type="project" value="UniProtKB-KW"/>
</dbReference>
<dbReference type="Pfam" id="PF12146">
    <property type="entry name" value="Hydrolase_4"/>
    <property type="match status" value="1"/>
</dbReference>
<dbReference type="SUPFAM" id="SSF53474">
    <property type="entry name" value="alpha/beta-Hydrolases"/>
    <property type="match status" value="1"/>
</dbReference>
<dbReference type="Gene3D" id="3.40.50.1820">
    <property type="entry name" value="alpha/beta hydrolase"/>
    <property type="match status" value="1"/>
</dbReference>
<accession>A0A2P6TC47</accession>
<dbReference type="InterPro" id="IPR022742">
    <property type="entry name" value="Hydrolase_4"/>
</dbReference>